<protein>
    <recommendedName>
        <fullName evidence="4">HTH psq-type domain-containing protein</fullName>
    </recommendedName>
</protein>
<keyword evidence="1" id="KW-1133">Transmembrane helix</keyword>
<organism evidence="2 3">
    <name type="scientific">Melanomma pulvis-pyrius CBS 109.77</name>
    <dbReference type="NCBI Taxonomy" id="1314802"/>
    <lineage>
        <taxon>Eukaryota</taxon>
        <taxon>Fungi</taxon>
        <taxon>Dikarya</taxon>
        <taxon>Ascomycota</taxon>
        <taxon>Pezizomycotina</taxon>
        <taxon>Dothideomycetes</taxon>
        <taxon>Pleosporomycetidae</taxon>
        <taxon>Pleosporales</taxon>
        <taxon>Melanommataceae</taxon>
        <taxon>Melanomma</taxon>
    </lineage>
</organism>
<accession>A0A6A6X3U7</accession>
<dbReference type="EMBL" id="MU002044">
    <property type="protein sequence ID" value="KAF2790989.1"/>
    <property type="molecule type" value="Genomic_DNA"/>
</dbReference>
<reference evidence="2" key="1">
    <citation type="journal article" date="2020" name="Stud. Mycol.">
        <title>101 Dothideomycetes genomes: a test case for predicting lifestyles and emergence of pathogens.</title>
        <authorList>
            <person name="Haridas S."/>
            <person name="Albert R."/>
            <person name="Binder M."/>
            <person name="Bloem J."/>
            <person name="Labutti K."/>
            <person name="Salamov A."/>
            <person name="Andreopoulos B."/>
            <person name="Baker S."/>
            <person name="Barry K."/>
            <person name="Bills G."/>
            <person name="Bluhm B."/>
            <person name="Cannon C."/>
            <person name="Castanera R."/>
            <person name="Culley D."/>
            <person name="Daum C."/>
            <person name="Ezra D."/>
            <person name="Gonzalez J."/>
            <person name="Henrissat B."/>
            <person name="Kuo A."/>
            <person name="Liang C."/>
            <person name="Lipzen A."/>
            <person name="Lutzoni F."/>
            <person name="Magnuson J."/>
            <person name="Mondo S."/>
            <person name="Nolan M."/>
            <person name="Ohm R."/>
            <person name="Pangilinan J."/>
            <person name="Park H.-J."/>
            <person name="Ramirez L."/>
            <person name="Alfaro M."/>
            <person name="Sun H."/>
            <person name="Tritt A."/>
            <person name="Yoshinaga Y."/>
            <person name="Zwiers L.-H."/>
            <person name="Turgeon B."/>
            <person name="Goodwin S."/>
            <person name="Spatafora J."/>
            <person name="Crous P."/>
            <person name="Grigoriev I."/>
        </authorList>
    </citation>
    <scope>NUCLEOTIDE SEQUENCE</scope>
    <source>
        <strain evidence="2">CBS 109.77</strain>
    </source>
</reference>
<keyword evidence="1" id="KW-0472">Membrane</keyword>
<evidence type="ECO:0008006" key="4">
    <source>
        <dbReference type="Google" id="ProtNLM"/>
    </source>
</evidence>
<evidence type="ECO:0000313" key="3">
    <source>
        <dbReference type="Proteomes" id="UP000799757"/>
    </source>
</evidence>
<dbReference type="OrthoDB" id="3780765at2759"/>
<dbReference type="Gene3D" id="1.10.10.60">
    <property type="entry name" value="Homeodomain-like"/>
    <property type="match status" value="1"/>
</dbReference>
<gene>
    <name evidence="2" type="ORF">K505DRAFT_389929</name>
</gene>
<dbReference type="InterPro" id="IPR009057">
    <property type="entry name" value="Homeodomain-like_sf"/>
</dbReference>
<evidence type="ECO:0000313" key="2">
    <source>
        <dbReference type="EMBL" id="KAF2790989.1"/>
    </source>
</evidence>
<name>A0A6A6X3U7_9PLEO</name>
<proteinExistence type="predicted"/>
<evidence type="ECO:0000256" key="1">
    <source>
        <dbReference type="SAM" id="Phobius"/>
    </source>
</evidence>
<feature type="transmembrane region" description="Helical" evidence="1">
    <location>
        <begin position="6"/>
        <end position="30"/>
    </location>
</feature>
<keyword evidence="1" id="KW-0812">Transmembrane</keyword>
<dbReference type="Proteomes" id="UP000799757">
    <property type="component" value="Unassembled WGS sequence"/>
</dbReference>
<dbReference type="AlphaFoldDB" id="A0A6A6X3U7"/>
<sequence length="51" mass="5551">MDSREAAIELAILAFNARIFSTVSAAARAYSIPRETLRDRLNGATNSNTSH</sequence>
<dbReference type="SUPFAM" id="SSF46689">
    <property type="entry name" value="Homeodomain-like"/>
    <property type="match status" value="1"/>
</dbReference>
<keyword evidence="3" id="KW-1185">Reference proteome</keyword>